<feature type="transmembrane region" description="Helical" evidence="5">
    <location>
        <begin position="22"/>
        <end position="49"/>
    </location>
</feature>
<dbReference type="PANTHER" id="PTHR10434:SF11">
    <property type="entry name" value="1-ACYL-SN-GLYCEROL-3-PHOSPHATE ACYLTRANSFERASE"/>
    <property type="match status" value="1"/>
</dbReference>
<keyword evidence="3" id="KW-0012">Acyltransferase</keyword>
<feature type="region of interest" description="Disordered" evidence="4">
    <location>
        <begin position="262"/>
        <end position="281"/>
    </location>
</feature>
<evidence type="ECO:0000313" key="7">
    <source>
        <dbReference type="EMBL" id="BDD86309.1"/>
    </source>
</evidence>
<accession>A0ABN6M4U2</accession>
<keyword evidence="2" id="KW-0808">Transferase</keyword>
<evidence type="ECO:0000256" key="4">
    <source>
        <dbReference type="SAM" id="MobiDB-lite"/>
    </source>
</evidence>
<gene>
    <name evidence="7" type="ORF">DPPLL_06740</name>
</gene>
<dbReference type="EMBL" id="AP025516">
    <property type="protein sequence ID" value="BDD86309.1"/>
    <property type="molecule type" value="Genomic_DNA"/>
</dbReference>
<dbReference type="Pfam" id="PF01553">
    <property type="entry name" value="Acyltransferase"/>
    <property type="match status" value="1"/>
</dbReference>
<feature type="domain" description="Phospholipid/glycerol acyltransferase" evidence="6">
    <location>
        <begin position="92"/>
        <end position="207"/>
    </location>
</feature>
<organism evidence="7 8">
    <name type="scientific">Desulfofustis limnaeus</name>
    <dbReference type="NCBI Taxonomy" id="2740163"/>
    <lineage>
        <taxon>Bacteria</taxon>
        <taxon>Pseudomonadati</taxon>
        <taxon>Thermodesulfobacteriota</taxon>
        <taxon>Desulfobulbia</taxon>
        <taxon>Desulfobulbales</taxon>
        <taxon>Desulfocapsaceae</taxon>
        <taxon>Desulfofustis</taxon>
    </lineage>
</organism>
<comment type="pathway">
    <text evidence="1">Lipid metabolism.</text>
</comment>
<dbReference type="CDD" id="cd07989">
    <property type="entry name" value="LPLAT_AGPAT-like"/>
    <property type="match status" value="1"/>
</dbReference>
<dbReference type="Proteomes" id="UP000830055">
    <property type="component" value="Chromosome"/>
</dbReference>
<evidence type="ECO:0000256" key="5">
    <source>
        <dbReference type="SAM" id="Phobius"/>
    </source>
</evidence>
<dbReference type="PANTHER" id="PTHR10434">
    <property type="entry name" value="1-ACYL-SN-GLYCEROL-3-PHOSPHATE ACYLTRANSFERASE"/>
    <property type="match status" value="1"/>
</dbReference>
<reference evidence="7 8" key="1">
    <citation type="submission" date="2022-01" db="EMBL/GenBank/DDBJ databases">
        <title>Desulfofustis limnae sp. nov., a novel mesophilic sulfate-reducing bacterium isolated from marsh soil.</title>
        <authorList>
            <person name="Watanabe M."/>
            <person name="Takahashi A."/>
            <person name="Kojima H."/>
            <person name="Fukui M."/>
        </authorList>
    </citation>
    <scope>NUCLEOTIDE SEQUENCE [LARGE SCALE GENOMIC DNA]</scope>
    <source>
        <strain evidence="7 8">PPLL</strain>
    </source>
</reference>
<name>A0ABN6M4U2_9BACT</name>
<dbReference type="SUPFAM" id="SSF69593">
    <property type="entry name" value="Glycerol-3-phosphate (1)-acyltransferase"/>
    <property type="match status" value="1"/>
</dbReference>
<dbReference type="InterPro" id="IPR002123">
    <property type="entry name" value="Plipid/glycerol_acylTrfase"/>
</dbReference>
<keyword evidence="5" id="KW-0812">Transmembrane</keyword>
<evidence type="ECO:0000256" key="2">
    <source>
        <dbReference type="ARBA" id="ARBA00022679"/>
    </source>
</evidence>
<evidence type="ECO:0000256" key="3">
    <source>
        <dbReference type="ARBA" id="ARBA00023315"/>
    </source>
</evidence>
<evidence type="ECO:0000256" key="1">
    <source>
        <dbReference type="ARBA" id="ARBA00005189"/>
    </source>
</evidence>
<keyword evidence="5" id="KW-1133">Transmembrane helix</keyword>
<evidence type="ECO:0000259" key="6">
    <source>
        <dbReference type="SMART" id="SM00563"/>
    </source>
</evidence>
<proteinExistence type="predicted"/>
<evidence type="ECO:0000313" key="8">
    <source>
        <dbReference type="Proteomes" id="UP000830055"/>
    </source>
</evidence>
<sequence length="281" mass="31789">MTPITPREQGATGRLDRLIDGVVTIICWLYFTFGFIVLFSWRYLFAFFLPDRATRFQRFNNLFYRGFFRLLQALTPRQRWQIDRHARALHSSVIVCNHVSYLDPLILISLYERHKTVVKTVFFKVPIFGWVLRHAGYFPADGGGRYGSMMIDQVEGMEEFLGGGGNFFIFPEGTRSRDGSLGALNRGALKIARLCRAPIQVVRLTNTGNLFIPGRFFFNTRQPNHIRLDLVASLDAGTVAGLSLAQLESRIEAALRFPDGAERSGNELAASGFRDDSTVKP</sequence>
<keyword evidence="8" id="KW-1185">Reference proteome</keyword>
<dbReference type="SMART" id="SM00563">
    <property type="entry name" value="PlsC"/>
    <property type="match status" value="1"/>
</dbReference>
<protein>
    <recommendedName>
        <fullName evidence="6">Phospholipid/glycerol acyltransferase domain-containing protein</fullName>
    </recommendedName>
</protein>
<keyword evidence="5" id="KW-0472">Membrane</keyword>